<accession>A0ACA9MHV6</accession>
<protein>
    <submittedName>
        <fullName evidence="1">13116_t:CDS:1</fullName>
    </submittedName>
</protein>
<sequence>MLLPKNLALKNPNQFLATSVQEWKPASPHPSYLQKFPQTLSSVNNLRPPNVNISSASLTLETQRKASAWPDNYLEWIDFNQFKEIYEVGEGDKGQRCSQTVVALKSIKNSQSITPYYVQNLKTYYLHSTECPKRIHNYLQFYGITQYPSTGEYMLVTQYANRGNLRQFMHSSPRSFSRFRWTEKLWWLCDIISNLAIIHKEGHVHGNLHTGNILQTGKDRRETHSSISDLGLCIPADSTCPISTTAESLRGNSLCYGVLPFIAPEVLLGNPVSKYSDIYSIGVLMVEIANGKPPFHDRAHDHDLASEVCRGRRPMVTEGFAPENYVNLAAHCCHENPLKRPTVKHLSIILPHWYQCANGSLDANAKCKDIRLGFLKAEQKVQEEAEYGQRMEMMGSSASDDWDSDDFASDYGSESSEGSERFTSRTRSEFTDENDVCVREMNEQMCERNGGFEIHPGAVYTSRLLNFEISGLQQAPPPQPSPTTDNEIESYYNDSEFSLEYDLPNDFSNL</sequence>
<evidence type="ECO:0000313" key="2">
    <source>
        <dbReference type="Proteomes" id="UP000789525"/>
    </source>
</evidence>
<name>A0ACA9MHV6_9GLOM</name>
<gene>
    <name evidence="1" type="ORF">ACOLOM_LOCUS6419</name>
</gene>
<dbReference type="Proteomes" id="UP000789525">
    <property type="component" value="Unassembled WGS sequence"/>
</dbReference>
<feature type="non-terminal residue" evidence="1">
    <location>
        <position position="510"/>
    </location>
</feature>
<comment type="caution">
    <text evidence="1">The sequence shown here is derived from an EMBL/GenBank/DDBJ whole genome shotgun (WGS) entry which is preliminary data.</text>
</comment>
<dbReference type="EMBL" id="CAJVPT010013172">
    <property type="protein sequence ID" value="CAG8593634.1"/>
    <property type="molecule type" value="Genomic_DNA"/>
</dbReference>
<keyword evidence="2" id="KW-1185">Reference proteome</keyword>
<proteinExistence type="predicted"/>
<evidence type="ECO:0000313" key="1">
    <source>
        <dbReference type="EMBL" id="CAG8593634.1"/>
    </source>
</evidence>
<organism evidence="1 2">
    <name type="scientific">Acaulospora colombiana</name>
    <dbReference type="NCBI Taxonomy" id="27376"/>
    <lineage>
        <taxon>Eukaryota</taxon>
        <taxon>Fungi</taxon>
        <taxon>Fungi incertae sedis</taxon>
        <taxon>Mucoromycota</taxon>
        <taxon>Glomeromycotina</taxon>
        <taxon>Glomeromycetes</taxon>
        <taxon>Diversisporales</taxon>
        <taxon>Acaulosporaceae</taxon>
        <taxon>Acaulospora</taxon>
    </lineage>
</organism>
<reference evidence="1" key="1">
    <citation type="submission" date="2021-06" db="EMBL/GenBank/DDBJ databases">
        <authorList>
            <person name="Kallberg Y."/>
            <person name="Tangrot J."/>
            <person name="Rosling A."/>
        </authorList>
    </citation>
    <scope>NUCLEOTIDE SEQUENCE</scope>
    <source>
        <strain evidence="1">CL356</strain>
    </source>
</reference>